<dbReference type="EMBL" id="JAUEPS010000023">
    <property type="protein sequence ID" value="KAK0457035.1"/>
    <property type="molecule type" value="Genomic_DNA"/>
</dbReference>
<sequence>MPPQNYSSAVCSISNDGTSTDFVASRFCAQMNLLSWKAVENVGPYLSVPDINSRKRNQMGGHTPKYSTLDTLTYSILLEHQAPTKGLMMLEDVESKEDHGVRRIAGHYSDEQTRRPWLAYTSWRACLFPEYGQLLYHLNKDSDFRQFLALCDISPVVPSIVLVRGRFRQQET</sequence>
<dbReference type="Proteomes" id="UP001175211">
    <property type="component" value="Unassembled WGS sequence"/>
</dbReference>
<accession>A0AA39KBQ1</accession>
<organism evidence="1 2">
    <name type="scientific">Armillaria tabescens</name>
    <name type="common">Ringless honey mushroom</name>
    <name type="synonym">Agaricus tabescens</name>
    <dbReference type="NCBI Taxonomy" id="1929756"/>
    <lineage>
        <taxon>Eukaryota</taxon>
        <taxon>Fungi</taxon>
        <taxon>Dikarya</taxon>
        <taxon>Basidiomycota</taxon>
        <taxon>Agaricomycotina</taxon>
        <taxon>Agaricomycetes</taxon>
        <taxon>Agaricomycetidae</taxon>
        <taxon>Agaricales</taxon>
        <taxon>Marasmiineae</taxon>
        <taxon>Physalacriaceae</taxon>
        <taxon>Desarmillaria</taxon>
    </lineage>
</organism>
<dbReference type="AlphaFoldDB" id="A0AA39KBQ1"/>
<reference evidence="1" key="1">
    <citation type="submission" date="2023-06" db="EMBL/GenBank/DDBJ databases">
        <authorList>
            <consortium name="Lawrence Berkeley National Laboratory"/>
            <person name="Ahrendt S."/>
            <person name="Sahu N."/>
            <person name="Indic B."/>
            <person name="Wong-Bajracharya J."/>
            <person name="Merenyi Z."/>
            <person name="Ke H.-M."/>
            <person name="Monk M."/>
            <person name="Kocsube S."/>
            <person name="Drula E."/>
            <person name="Lipzen A."/>
            <person name="Balint B."/>
            <person name="Henrissat B."/>
            <person name="Andreopoulos B."/>
            <person name="Martin F.M."/>
            <person name="Harder C.B."/>
            <person name="Rigling D."/>
            <person name="Ford K.L."/>
            <person name="Foster G.D."/>
            <person name="Pangilinan J."/>
            <person name="Papanicolaou A."/>
            <person name="Barry K."/>
            <person name="LaButti K."/>
            <person name="Viragh M."/>
            <person name="Koriabine M."/>
            <person name="Yan M."/>
            <person name="Riley R."/>
            <person name="Champramary S."/>
            <person name="Plett K.L."/>
            <person name="Tsai I.J."/>
            <person name="Slot J."/>
            <person name="Sipos G."/>
            <person name="Plett J."/>
            <person name="Nagy L.G."/>
            <person name="Grigoriev I.V."/>
        </authorList>
    </citation>
    <scope>NUCLEOTIDE SEQUENCE</scope>
    <source>
        <strain evidence="1">CCBAS 213</strain>
    </source>
</reference>
<name>A0AA39KBQ1_ARMTA</name>
<evidence type="ECO:0000313" key="2">
    <source>
        <dbReference type="Proteomes" id="UP001175211"/>
    </source>
</evidence>
<protein>
    <submittedName>
        <fullName evidence="1">Uncharacterized protein</fullName>
    </submittedName>
</protein>
<keyword evidence="2" id="KW-1185">Reference proteome</keyword>
<dbReference type="RefSeq" id="XP_060329350.1">
    <property type="nucleotide sequence ID" value="XM_060469717.1"/>
</dbReference>
<gene>
    <name evidence="1" type="ORF">EV420DRAFT_1480911</name>
</gene>
<proteinExistence type="predicted"/>
<evidence type="ECO:0000313" key="1">
    <source>
        <dbReference type="EMBL" id="KAK0457035.1"/>
    </source>
</evidence>
<comment type="caution">
    <text evidence="1">The sequence shown here is derived from an EMBL/GenBank/DDBJ whole genome shotgun (WGS) entry which is preliminary data.</text>
</comment>
<dbReference type="GeneID" id="85353265"/>